<gene>
    <name evidence="1" type="ORF">GM544_15105</name>
</gene>
<protein>
    <submittedName>
        <fullName evidence="1">MBL fold metallo-hydrolase</fullName>
    </submittedName>
</protein>
<accession>A0A6G2DQB1</accession>
<dbReference type="RefSeq" id="WP_230683666.1">
    <property type="nucleotide sequence ID" value="NZ_WNIB01000952.1"/>
</dbReference>
<name>A0A6G2DQB1_STREE</name>
<dbReference type="Proteomes" id="UP000476212">
    <property type="component" value="Unassembled WGS sequence"/>
</dbReference>
<proteinExistence type="predicted"/>
<organism evidence="1 2">
    <name type="scientific">Streptococcus pneumoniae</name>
    <dbReference type="NCBI Taxonomy" id="1313"/>
    <lineage>
        <taxon>Bacteria</taxon>
        <taxon>Bacillati</taxon>
        <taxon>Bacillota</taxon>
        <taxon>Bacilli</taxon>
        <taxon>Lactobacillales</taxon>
        <taxon>Streptococcaceae</taxon>
        <taxon>Streptococcus</taxon>
    </lineage>
</organism>
<feature type="non-terminal residue" evidence="1">
    <location>
        <position position="72"/>
    </location>
</feature>
<dbReference type="SUPFAM" id="SSF56281">
    <property type="entry name" value="Metallo-hydrolase/oxidoreductase"/>
    <property type="match status" value="1"/>
</dbReference>
<evidence type="ECO:0000313" key="1">
    <source>
        <dbReference type="EMBL" id="MTV91723.1"/>
    </source>
</evidence>
<dbReference type="InterPro" id="IPR036866">
    <property type="entry name" value="RibonucZ/Hydroxyglut_hydro"/>
</dbReference>
<dbReference type="EMBL" id="WNIB01000952">
    <property type="protein sequence ID" value="MTV91723.1"/>
    <property type="molecule type" value="Genomic_DNA"/>
</dbReference>
<dbReference type="AlphaFoldDB" id="A0A6G2DQB1"/>
<sequence length="72" mass="7925">MANGSSIAFIFEYEEKKILFGADAFPTVLLESLERLSPDGNVSFDAVKVPHHGSKGNLNHSLLEKINCSNYL</sequence>
<reference evidence="1 2" key="1">
    <citation type="submission" date="2019-11" db="EMBL/GenBank/DDBJ databases">
        <title>Growth characteristics of pneumococcus vary with the chemical composition of the capsule and with environmental conditions.</title>
        <authorList>
            <person name="Tothpal A."/>
            <person name="Desobry K."/>
            <person name="Joshi S."/>
            <person name="Wyllie A.L."/>
            <person name="Weinberger D.M."/>
        </authorList>
    </citation>
    <scope>NUCLEOTIDE SEQUENCE [LARGE SCALE GENOMIC DNA]</scope>
    <source>
        <strain evidence="2">pnumococcus15C</strain>
    </source>
</reference>
<comment type="caution">
    <text evidence="1">The sequence shown here is derived from an EMBL/GenBank/DDBJ whole genome shotgun (WGS) entry which is preliminary data.</text>
</comment>
<dbReference type="GO" id="GO:0016787">
    <property type="term" value="F:hydrolase activity"/>
    <property type="evidence" value="ECO:0007669"/>
    <property type="project" value="UniProtKB-KW"/>
</dbReference>
<evidence type="ECO:0000313" key="2">
    <source>
        <dbReference type="Proteomes" id="UP000476212"/>
    </source>
</evidence>
<keyword evidence="1" id="KW-0378">Hydrolase</keyword>
<dbReference type="Gene3D" id="3.60.15.10">
    <property type="entry name" value="Ribonuclease Z/Hydroxyacylglutathione hydrolase-like"/>
    <property type="match status" value="1"/>
</dbReference>